<protein>
    <recommendedName>
        <fullName evidence="13">NB-ARC domain-containing protein</fullName>
    </recommendedName>
</protein>
<dbReference type="Pfam" id="PF18052">
    <property type="entry name" value="Rx_N"/>
    <property type="match status" value="1"/>
</dbReference>
<dbReference type="Gene3D" id="3.40.50.300">
    <property type="entry name" value="P-loop containing nucleotide triphosphate hydrolases"/>
    <property type="match status" value="1"/>
</dbReference>
<dbReference type="Pfam" id="PF23559">
    <property type="entry name" value="WHD_DRP"/>
    <property type="match status" value="1"/>
</dbReference>
<dbReference type="SUPFAM" id="SSF52058">
    <property type="entry name" value="L domain-like"/>
    <property type="match status" value="1"/>
</dbReference>
<dbReference type="InterPro" id="IPR041118">
    <property type="entry name" value="Rx_N"/>
</dbReference>
<feature type="non-terminal residue" evidence="11">
    <location>
        <position position="1"/>
    </location>
</feature>
<evidence type="ECO:0000313" key="12">
    <source>
        <dbReference type="Proteomes" id="UP000324897"/>
    </source>
</evidence>
<dbReference type="GO" id="GO:0042742">
    <property type="term" value="P:defense response to bacterium"/>
    <property type="evidence" value="ECO:0007669"/>
    <property type="project" value="UniProtKB-ARBA"/>
</dbReference>
<dbReference type="InterPro" id="IPR042197">
    <property type="entry name" value="Apaf_helical"/>
</dbReference>
<dbReference type="InterPro" id="IPR058922">
    <property type="entry name" value="WHD_DRP"/>
</dbReference>
<dbReference type="InterPro" id="IPR002182">
    <property type="entry name" value="NB-ARC"/>
</dbReference>
<feature type="domain" description="Disease resistance protein winged helix" evidence="9">
    <location>
        <begin position="430"/>
        <end position="500"/>
    </location>
</feature>
<feature type="domain" description="NB-ARC" evidence="7">
    <location>
        <begin position="177"/>
        <end position="344"/>
    </location>
</feature>
<evidence type="ECO:0000256" key="5">
    <source>
        <dbReference type="ARBA" id="ARBA00022821"/>
    </source>
</evidence>
<evidence type="ECO:0000256" key="6">
    <source>
        <dbReference type="ARBA" id="ARBA00023054"/>
    </source>
</evidence>
<dbReference type="GO" id="GO:0009626">
    <property type="term" value="P:plant-type hypersensitive response"/>
    <property type="evidence" value="ECO:0007669"/>
    <property type="project" value="UniProtKB-ARBA"/>
</dbReference>
<comment type="caution">
    <text evidence="11">The sequence shown here is derived from an EMBL/GenBank/DDBJ whole genome shotgun (WGS) entry which is preliminary data.</text>
</comment>
<gene>
    <name evidence="11" type="ORF">EJB05_28800</name>
</gene>
<keyword evidence="12" id="KW-1185">Reference proteome</keyword>
<evidence type="ECO:0000256" key="2">
    <source>
        <dbReference type="ARBA" id="ARBA00022614"/>
    </source>
</evidence>
<dbReference type="CDD" id="cd14798">
    <property type="entry name" value="RX-CC_like"/>
    <property type="match status" value="1"/>
</dbReference>
<dbReference type="InterPro" id="IPR044974">
    <property type="entry name" value="Disease_R_plants"/>
</dbReference>
<dbReference type="PANTHER" id="PTHR23155:SF931">
    <property type="entry name" value="OS01G0547000 PROTEIN"/>
    <property type="match status" value="1"/>
</dbReference>
<name>A0A5J9UR38_9POAL</name>
<keyword evidence="6" id="KW-0175">Coiled coil</keyword>
<dbReference type="GO" id="GO:0043531">
    <property type="term" value="F:ADP binding"/>
    <property type="evidence" value="ECO:0007669"/>
    <property type="project" value="InterPro"/>
</dbReference>
<sequence>MAEAVVGLLIGKLGEALLSEAAAYGASLLCTEASALKGFFGEIRRATGWLEIMQAFLQDSEKFRGTNQTTDVFVKRIRGLAFRMEDVVDEFKYKLEDAKHGGFKAKMKKRIQHVKVWRRLAQELWEINADLEDAAKQMNLCVMPTIVERSGGGNDHFAGSAYQTSCFAREEDLVGIKDNVEKLKGWLTGDLKEHKSKIVAVWGMGGTGKTTLVNHVYKIVKEEFDVAAWVTVSKSYQVKGLLQKIAQETGISVDVSNMDMRGLGETISNHLQCKSYILVLDDVWEQKVWIDIMDVFPYGRNNRFVFTSRIFEVASMATSGCAVKLAPLEDNNSWKLFCSLAFRNVRDKKCPSELCNLAVKFLEKCDGLPLAIACIGRLLSCKSPTISEWEKVYEDLELQSRVIYGVDSILKVSLEDLPYELKNCFLHCALFPEDYELKRKILIRHWITAGFIKESSKKTLEEVATGVLNGLVYRSLLQVVERNELGQVTSCRMHDIIRCLALEKAESECFSKFYEGSMTFSLNVTRRLSIQSTEIAPLNQSGARHLRAFHFFTSSVNVDLLRPILAISNLLSILDLQSTQIQMLPDVVFSLFNLRFLGLRSTGIEVLPESVGKLTNLEVLDAAQTRLLSLPKSLAKLKKLRYLHASKAEETYYELDGGIEVPRGIRNLTRLHALRDVKASLETLCDVSALSELRTFELSGVKSEHSLNLCSAIEKMSHLVHLSISTSNENEVLPIEALRLPATLSKLVLKGTLEKNQMPRILSSWSHHINLNRLTLAFSKLYDDSFSSLTVLHGLCRLVLHKAHDGKKLCFTKQSFPRLQILCIWGAPQLNQFEIEEGALGSLVQLYLIECPELKCVPRGIENLAALEDLHLMDTSEELIQKLRQKHDADECNEELMKISHIKQVVVVLSEKNIRERIR</sequence>
<dbReference type="FunFam" id="1.10.10.10:FF:000322">
    <property type="entry name" value="Probable disease resistance protein At1g63360"/>
    <property type="match status" value="1"/>
</dbReference>
<reference evidence="11 12" key="1">
    <citation type="journal article" date="2019" name="Sci. Rep.">
        <title>A high-quality genome of Eragrostis curvula grass provides insights into Poaceae evolution and supports new strategies to enhance forage quality.</title>
        <authorList>
            <person name="Carballo J."/>
            <person name="Santos B.A.C.M."/>
            <person name="Zappacosta D."/>
            <person name="Garbus I."/>
            <person name="Selva J.P."/>
            <person name="Gallo C.A."/>
            <person name="Diaz A."/>
            <person name="Albertini E."/>
            <person name="Caccamo M."/>
            <person name="Echenique V."/>
        </authorList>
    </citation>
    <scope>NUCLEOTIDE SEQUENCE [LARGE SCALE GENOMIC DNA]</scope>
    <source>
        <strain evidence="12">cv. Victoria</strain>
        <tissue evidence="11">Leaf</tissue>
    </source>
</reference>
<evidence type="ECO:0008006" key="13">
    <source>
        <dbReference type="Google" id="ProtNLM"/>
    </source>
</evidence>
<dbReference type="InterPro" id="IPR032675">
    <property type="entry name" value="LRR_dom_sf"/>
</dbReference>
<dbReference type="Gene3D" id="1.20.5.4130">
    <property type="match status" value="1"/>
</dbReference>
<dbReference type="OrthoDB" id="598235at2759"/>
<dbReference type="InterPro" id="IPR055414">
    <property type="entry name" value="LRR_R13L4/SHOC2-like"/>
</dbReference>
<dbReference type="Gramene" id="TVU26262">
    <property type="protein sequence ID" value="TVU26262"/>
    <property type="gene ID" value="EJB05_28800"/>
</dbReference>
<dbReference type="GO" id="GO:0002758">
    <property type="term" value="P:innate immune response-activating signaling pathway"/>
    <property type="evidence" value="ECO:0007669"/>
    <property type="project" value="UniProtKB-ARBA"/>
</dbReference>
<evidence type="ECO:0000256" key="4">
    <source>
        <dbReference type="ARBA" id="ARBA00022741"/>
    </source>
</evidence>
<keyword evidence="4" id="KW-0547">Nucleotide-binding</keyword>
<dbReference type="EMBL" id="RWGY01000013">
    <property type="protein sequence ID" value="TVU26262.1"/>
    <property type="molecule type" value="Genomic_DNA"/>
</dbReference>
<dbReference type="Pfam" id="PF00931">
    <property type="entry name" value="NB-ARC"/>
    <property type="match status" value="1"/>
</dbReference>
<comment type="similarity">
    <text evidence="1">Belongs to the disease resistance NB-LRR family.</text>
</comment>
<accession>A0A5J9UR38</accession>
<dbReference type="Gene3D" id="1.10.8.430">
    <property type="entry name" value="Helical domain of apoptotic protease-activating factors"/>
    <property type="match status" value="1"/>
</dbReference>
<dbReference type="PRINTS" id="PR00364">
    <property type="entry name" value="DISEASERSIST"/>
</dbReference>
<keyword evidence="3" id="KW-0677">Repeat</keyword>
<evidence type="ECO:0000256" key="1">
    <source>
        <dbReference type="ARBA" id="ARBA00008894"/>
    </source>
</evidence>
<dbReference type="Proteomes" id="UP000324897">
    <property type="component" value="Chromosome 2"/>
</dbReference>
<keyword evidence="2" id="KW-0433">Leucine-rich repeat</keyword>
<dbReference type="Gene3D" id="1.10.10.10">
    <property type="entry name" value="Winged helix-like DNA-binding domain superfamily/Winged helix DNA-binding domain"/>
    <property type="match status" value="1"/>
</dbReference>
<dbReference type="InterPro" id="IPR038005">
    <property type="entry name" value="RX-like_CC"/>
</dbReference>
<dbReference type="Pfam" id="PF23598">
    <property type="entry name" value="LRR_14"/>
    <property type="match status" value="1"/>
</dbReference>
<proteinExistence type="inferred from homology"/>
<dbReference type="SUPFAM" id="SSF52540">
    <property type="entry name" value="P-loop containing nucleoside triphosphate hydrolases"/>
    <property type="match status" value="1"/>
</dbReference>
<dbReference type="InterPro" id="IPR027417">
    <property type="entry name" value="P-loop_NTPase"/>
</dbReference>
<keyword evidence="5" id="KW-0611">Plant defense</keyword>
<evidence type="ECO:0000259" key="7">
    <source>
        <dbReference type="Pfam" id="PF00931"/>
    </source>
</evidence>
<organism evidence="11 12">
    <name type="scientific">Eragrostis curvula</name>
    <name type="common">weeping love grass</name>
    <dbReference type="NCBI Taxonomy" id="38414"/>
    <lineage>
        <taxon>Eukaryota</taxon>
        <taxon>Viridiplantae</taxon>
        <taxon>Streptophyta</taxon>
        <taxon>Embryophyta</taxon>
        <taxon>Tracheophyta</taxon>
        <taxon>Spermatophyta</taxon>
        <taxon>Magnoliopsida</taxon>
        <taxon>Liliopsida</taxon>
        <taxon>Poales</taxon>
        <taxon>Poaceae</taxon>
        <taxon>PACMAD clade</taxon>
        <taxon>Chloridoideae</taxon>
        <taxon>Eragrostideae</taxon>
        <taxon>Eragrostidinae</taxon>
        <taxon>Eragrostis</taxon>
    </lineage>
</organism>
<dbReference type="Gene3D" id="3.80.10.10">
    <property type="entry name" value="Ribonuclease Inhibitor"/>
    <property type="match status" value="1"/>
</dbReference>
<evidence type="ECO:0000256" key="3">
    <source>
        <dbReference type="ARBA" id="ARBA00022737"/>
    </source>
</evidence>
<dbReference type="FunFam" id="3.40.50.300:FF:001091">
    <property type="entry name" value="Probable disease resistance protein At1g61300"/>
    <property type="match status" value="1"/>
</dbReference>
<evidence type="ECO:0000259" key="10">
    <source>
        <dbReference type="Pfam" id="PF23598"/>
    </source>
</evidence>
<dbReference type="AlphaFoldDB" id="A0A5J9UR38"/>
<dbReference type="InterPro" id="IPR036388">
    <property type="entry name" value="WH-like_DNA-bd_sf"/>
</dbReference>
<evidence type="ECO:0000259" key="9">
    <source>
        <dbReference type="Pfam" id="PF23559"/>
    </source>
</evidence>
<feature type="domain" description="Disease resistance R13L4/SHOC-2-like LRR" evidence="10">
    <location>
        <begin position="545"/>
        <end position="872"/>
    </location>
</feature>
<feature type="domain" description="Disease resistance N-terminal" evidence="8">
    <location>
        <begin position="5"/>
        <end position="104"/>
    </location>
</feature>
<evidence type="ECO:0000259" key="8">
    <source>
        <dbReference type="Pfam" id="PF18052"/>
    </source>
</evidence>
<evidence type="ECO:0000313" key="11">
    <source>
        <dbReference type="EMBL" id="TVU26262.1"/>
    </source>
</evidence>
<dbReference type="PANTHER" id="PTHR23155">
    <property type="entry name" value="DISEASE RESISTANCE PROTEIN RP"/>
    <property type="match status" value="1"/>
</dbReference>